<feature type="region of interest" description="Disordered" evidence="1">
    <location>
        <begin position="127"/>
        <end position="163"/>
    </location>
</feature>
<evidence type="ECO:0000313" key="3">
    <source>
        <dbReference type="EMBL" id="WLS44397.1"/>
    </source>
</evidence>
<evidence type="ECO:0000256" key="2">
    <source>
        <dbReference type="SAM" id="Phobius"/>
    </source>
</evidence>
<evidence type="ECO:0000313" key="4">
    <source>
        <dbReference type="Proteomes" id="UP001235874"/>
    </source>
</evidence>
<accession>A0AAJ6HQM5</accession>
<keyword evidence="2" id="KW-0472">Membrane</keyword>
<protein>
    <submittedName>
        <fullName evidence="3">Uncharacterized protein</fullName>
    </submittedName>
</protein>
<dbReference type="EMBL" id="CP130472">
    <property type="protein sequence ID" value="WLS44397.1"/>
    <property type="molecule type" value="Genomic_DNA"/>
</dbReference>
<reference evidence="3 4" key="1">
    <citation type="submission" date="2023-07" db="EMBL/GenBank/DDBJ databases">
        <title>Micromonospora profundi TRM 95458 converts glycerol to a new osmotic compound.</title>
        <authorList>
            <person name="Lu D."/>
        </authorList>
    </citation>
    <scope>NUCLEOTIDE SEQUENCE [LARGE SCALE GENOMIC DNA]</scope>
    <source>
        <strain evidence="3 4">TRM95458</strain>
    </source>
</reference>
<dbReference type="RefSeq" id="WP_306271676.1">
    <property type="nucleotide sequence ID" value="NZ_CP130472.1"/>
</dbReference>
<keyword evidence="2" id="KW-1133">Transmembrane helix</keyword>
<dbReference type="KEGG" id="mprn:Q3V37_23840"/>
<feature type="compositionally biased region" description="Low complexity" evidence="1">
    <location>
        <begin position="142"/>
        <end position="156"/>
    </location>
</feature>
<gene>
    <name evidence="3" type="ORF">Q3V37_23840</name>
</gene>
<keyword evidence="2" id="KW-0812">Transmembrane</keyword>
<keyword evidence="4" id="KW-1185">Reference proteome</keyword>
<feature type="transmembrane region" description="Helical" evidence="2">
    <location>
        <begin position="20"/>
        <end position="43"/>
    </location>
</feature>
<sequence length="163" mass="16394">MRATVLRTQTSAAARRPGRLILTGLAIVVASFVVFGTVLVQGISERTVRDNLSGTPAVTDLVIGSVNQTPPTVADLTRIRAVPGVAEAVGRVSIGVAVDKAYLNLQADPGGGPLSIVTVVEGSYPDQPGEIAITPVPPSGPGSPSAAPSVARAANSPRPPASS</sequence>
<dbReference type="Proteomes" id="UP001235874">
    <property type="component" value="Chromosome"/>
</dbReference>
<name>A0AAJ6HQM5_9ACTN</name>
<evidence type="ECO:0000256" key="1">
    <source>
        <dbReference type="SAM" id="MobiDB-lite"/>
    </source>
</evidence>
<dbReference type="AlphaFoldDB" id="A0AAJ6HQM5"/>
<proteinExistence type="predicted"/>
<organism evidence="3 4">
    <name type="scientific">Micromonospora profundi</name>
    <dbReference type="NCBI Taxonomy" id="1420889"/>
    <lineage>
        <taxon>Bacteria</taxon>
        <taxon>Bacillati</taxon>
        <taxon>Actinomycetota</taxon>
        <taxon>Actinomycetes</taxon>
        <taxon>Micromonosporales</taxon>
        <taxon>Micromonosporaceae</taxon>
        <taxon>Micromonospora</taxon>
    </lineage>
</organism>